<gene>
    <name evidence="2" type="ORF">PSAKL28_01230</name>
</gene>
<feature type="transmembrane region" description="Helical" evidence="1">
    <location>
        <begin position="174"/>
        <end position="198"/>
    </location>
</feature>
<dbReference type="PANTHER" id="PTHR30188:SF3">
    <property type="entry name" value="ABC TRANSPORTER PERMEASE"/>
    <property type="match status" value="1"/>
</dbReference>
<keyword evidence="1" id="KW-0997">Cell inner membrane</keyword>
<dbReference type="GO" id="GO:0043190">
    <property type="term" value="C:ATP-binding cassette (ABC) transporter complex"/>
    <property type="evidence" value="ECO:0007669"/>
    <property type="project" value="InterPro"/>
</dbReference>
<dbReference type="RefSeq" id="WP_038605281.1">
    <property type="nucleotide sequence ID" value="NZ_CP009048.1"/>
</dbReference>
<feature type="transmembrane region" description="Helical" evidence="1">
    <location>
        <begin position="357"/>
        <end position="376"/>
    </location>
</feature>
<dbReference type="PANTHER" id="PTHR30188">
    <property type="entry name" value="ABC TRANSPORTER PERMEASE PROTEIN-RELATED"/>
    <property type="match status" value="1"/>
</dbReference>
<comment type="subcellular location">
    <subcellularLocation>
        <location evidence="1">Cell inner membrane</location>
        <topology evidence="1">Multi-pass membrane protein</topology>
    </subcellularLocation>
</comment>
<dbReference type="InterPro" id="IPR003453">
    <property type="entry name" value="ABC_MlaE_roteobac"/>
</dbReference>
<keyword evidence="1" id="KW-0472">Membrane</keyword>
<protein>
    <submittedName>
        <fullName evidence="2">ABC transporter permease</fullName>
    </submittedName>
</protein>
<accession>A0A077F7T9</accession>
<dbReference type="eggNOG" id="COG0767">
    <property type="taxonomic scope" value="Bacteria"/>
</dbReference>
<feature type="transmembrane region" description="Helical" evidence="1">
    <location>
        <begin position="267"/>
        <end position="297"/>
    </location>
</feature>
<sequence length="380" mass="40490">MEPMTTQASATLDTTSNPACLRIVGDWTLANYASLKRSSERLAGQYDQRTEIDLEQLGQLDTAGASLLAELLGAERLSRLTETAQLPEASRALLQAVYCSVQDFCIPEKQPEKSVLIQLLSRIGCAVDTLWQDTLQILGFVGLILQTLVLRLFQPRRWRVTAVVAHIEQTGLDAAPIVALLTFLVGAVVAFLGATVLAGFGASIFTVDLVAFSFLREFGVLLTAILMAGRTASAFTAQIGSMKANEEIDAIRTLGLDPVELLVVPRVLALLIALPLLTFLAMICGIIGGGVVCALSLDISPAMFLSLLQSDIGVQHFLVGLAKAPFFAFLIAAIGCLEGFKVSGSAESVGAHTTSSVVQSIFVVIVLDAVAALFFMEMGW</sequence>
<dbReference type="GO" id="GO:0005548">
    <property type="term" value="F:phospholipid transporter activity"/>
    <property type="evidence" value="ECO:0007669"/>
    <property type="project" value="TreeGrafter"/>
</dbReference>
<evidence type="ECO:0000313" key="2">
    <source>
        <dbReference type="EMBL" id="AIL59361.1"/>
    </source>
</evidence>
<proteinExistence type="inferred from homology"/>
<feature type="transmembrane region" description="Helical" evidence="1">
    <location>
        <begin position="204"/>
        <end position="228"/>
    </location>
</feature>
<organism evidence="2 3">
    <name type="scientific">Pseudomonas alkylphenolica</name>
    <dbReference type="NCBI Taxonomy" id="237609"/>
    <lineage>
        <taxon>Bacteria</taxon>
        <taxon>Pseudomonadati</taxon>
        <taxon>Pseudomonadota</taxon>
        <taxon>Gammaproteobacteria</taxon>
        <taxon>Pseudomonadales</taxon>
        <taxon>Pseudomonadaceae</taxon>
        <taxon>Pseudomonas</taxon>
    </lineage>
</organism>
<keyword evidence="1" id="KW-1003">Cell membrane</keyword>
<dbReference type="HOGENOM" id="CLU_045686_0_0_6"/>
<dbReference type="KEGG" id="palk:PSAKL28_01230"/>
<name>A0A077F7T9_9PSED</name>
<dbReference type="OrthoDB" id="9810518at2"/>
<dbReference type="AlphaFoldDB" id="A0A077F7T9"/>
<keyword evidence="1" id="KW-0812">Transmembrane</keyword>
<evidence type="ECO:0000256" key="1">
    <source>
        <dbReference type="RuleBase" id="RU362044"/>
    </source>
</evidence>
<keyword evidence="1" id="KW-1133">Transmembrane helix</keyword>
<dbReference type="Proteomes" id="UP000028931">
    <property type="component" value="Chromosome"/>
</dbReference>
<dbReference type="Pfam" id="PF02405">
    <property type="entry name" value="MlaE"/>
    <property type="match status" value="1"/>
</dbReference>
<dbReference type="InterPro" id="IPR030802">
    <property type="entry name" value="Permease_MalE"/>
</dbReference>
<comment type="similarity">
    <text evidence="1">Belongs to the MlaE permease family.</text>
</comment>
<dbReference type="SUPFAM" id="SSF52091">
    <property type="entry name" value="SpoIIaa-like"/>
    <property type="match status" value="1"/>
</dbReference>
<dbReference type="InterPro" id="IPR036513">
    <property type="entry name" value="STAS_dom_sf"/>
</dbReference>
<feature type="transmembrane region" description="Helical" evidence="1">
    <location>
        <begin position="317"/>
        <end position="337"/>
    </location>
</feature>
<dbReference type="EMBL" id="CP009048">
    <property type="protein sequence ID" value="AIL59361.1"/>
    <property type="molecule type" value="Genomic_DNA"/>
</dbReference>
<reference evidence="2 3" key="1">
    <citation type="submission" date="2014-07" db="EMBL/GenBank/DDBJ databases">
        <authorList>
            <person name="Lee K."/>
            <person name="Lim J.Y."/>
            <person name="Hwang I."/>
        </authorList>
    </citation>
    <scope>NUCLEOTIDE SEQUENCE [LARGE SCALE GENOMIC DNA]</scope>
    <source>
        <strain evidence="2 3">KL28</strain>
    </source>
</reference>
<evidence type="ECO:0000313" key="3">
    <source>
        <dbReference type="Proteomes" id="UP000028931"/>
    </source>
</evidence>
<dbReference type="NCBIfam" id="TIGR00056">
    <property type="entry name" value="MlaE family lipid ABC transporter permease subunit"/>
    <property type="match status" value="1"/>
</dbReference>